<dbReference type="EMBL" id="JAXCGZ010005905">
    <property type="protein sequence ID" value="KAK7080479.1"/>
    <property type="molecule type" value="Genomic_DNA"/>
</dbReference>
<evidence type="ECO:0000313" key="1">
    <source>
        <dbReference type="EMBL" id="KAK7080479.1"/>
    </source>
</evidence>
<accession>A0AAN8XLN4</accession>
<keyword evidence="2" id="KW-1185">Reference proteome</keyword>
<protein>
    <submittedName>
        <fullName evidence="1">Uncharacterized protein</fullName>
    </submittedName>
</protein>
<dbReference type="Proteomes" id="UP001381693">
    <property type="component" value="Unassembled WGS sequence"/>
</dbReference>
<dbReference type="AlphaFoldDB" id="A0AAN8XLN4"/>
<sequence>MSNVSMGWASECVAGAPPTPLPVRSRRLIVSKMHRFNRYLTPRRVLEKEAISPLRSREITVCIGFTVGWRDRQLYEEQ</sequence>
<feature type="non-terminal residue" evidence="1">
    <location>
        <position position="78"/>
    </location>
</feature>
<proteinExistence type="predicted"/>
<organism evidence="1 2">
    <name type="scientific">Halocaridina rubra</name>
    <name type="common">Hawaiian red shrimp</name>
    <dbReference type="NCBI Taxonomy" id="373956"/>
    <lineage>
        <taxon>Eukaryota</taxon>
        <taxon>Metazoa</taxon>
        <taxon>Ecdysozoa</taxon>
        <taxon>Arthropoda</taxon>
        <taxon>Crustacea</taxon>
        <taxon>Multicrustacea</taxon>
        <taxon>Malacostraca</taxon>
        <taxon>Eumalacostraca</taxon>
        <taxon>Eucarida</taxon>
        <taxon>Decapoda</taxon>
        <taxon>Pleocyemata</taxon>
        <taxon>Caridea</taxon>
        <taxon>Atyoidea</taxon>
        <taxon>Atyidae</taxon>
        <taxon>Halocaridina</taxon>
    </lineage>
</organism>
<name>A0AAN8XLN4_HALRR</name>
<reference evidence="1 2" key="1">
    <citation type="submission" date="2023-11" db="EMBL/GenBank/DDBJ databases">
        <title>Halocaridina rubra genome assembly.</title>
        <authorList>
            <person name="Smith C."/>
        </authorList>
    </citation>
    <scope>NUCLEOTIDE SEQUENCE [LARGE SCALE GENOMIC DNA]</scope>
    <source>
        <strain evidence="1">EP-1</strain>
        <tissue evidence="1">Whole</tissue>
    </source>
</reference>
<comment type="caution">
    <text evidence="1">The sequence shown here is derived from an EMBL/GenBank/DDBJ whole genome shotgun (WGS) entry which is preliminary data.</text>
</comment>
<gene>
    <name evidence="1" type="ORF">SK128_006980</name>
</gene>
<evidence type="ECO:0000313" key="2">
    <source>
        <dbReference type="Proteomes" id="UP001381693"/>
    </source>
</evidence>